<dbReference type="InterPro" id="IPR010080">
    <property type="entry name" value="Thioester_reductase-like_dom"/>
</dbReference>
<gene>
    <name evidence="7" type="ORF">J2S42_000740</name>
</gene>
<dbReference type="PIRSF" id="PIRSF001617">
    <property type="entry name" value="Alpha-AR"/>
    <property type="match status" value="1"/>
</dbReference>
<evidence type="ECO:0000256" key="3">
    <source>
        <dbReference type="ARBA" id="ARBA00022553"/>
    </source>
</evidence>
<dbReference type="InterPro" id="IPR009081">
    <property type="entry name" value="PP-bd_ACP"/>
</dbReference>
<dbReference type="CDD" id="cd05930">
    <property type="entry name" value="A_NRPS"/>
    <property type="match status" value="1"/>
</dbReference>
<comment type="cofactor">
    <cofactor evidence="1">
        <name>pantetheine 4'-phosphate</name>
        <dbReference type="ChEBI" id="CHEBI:47942"/>
    </cofactor>
</comment>
<keyword evidence="8" id="KW-1185">Reference proteome</keyword>
<accession>A0AAE3VUI0</accession>
<dbReference type="SMART" id="SM00823">
    <property type="entry name" value="PKS_PP"/>
    <property type="match status" value="1"/>
</dbReference>
<dbReference type="InterPro" id="IPR042099">
    <property type="entry name" value="ANL_N_sf"/>
</dbReference>
<dbReference type="InterPro" id="IPR025110">
    <property type="entry name" value="AMP-bd_C"/>
</dbReference>
<dbReference type="GO" id="GO:0031177">
    <property type="term" value="F:phosphopantetheine binding"/>
    <property type="evidence" value="ECO:0007669"/>
    <property type="project" value="InterPro"/>
</dbReference>
<dbReference type="Pfam" id="PF13193">
    <property type="entry name" value="AMP-binding_C"/>
    <property type="match status" value="1"/>
</dbReference>
<dbReference type="PANTHER" id="PTHR45527">
    <property type="entry name" value="NONRIBOSOMAL PEPTIDE SYNTHETASE"/>
    <property type="match status" value="1"/>
</dbReference>
<evidence type="ECO:0000313" key="7">
    <source>
        <dbReference type="EMBL" id="MDQ0364071.1"/>
    </source>
</evidence>
<protein>
    <submittedName>
        <fullName evidence="7">Amino acid adenylation domain-containing protein/thioester reductase-like protein</fullName>
    </submittedName>
</protein>
<name>A0AAE3VUI0_9ACTN</name>
<evidence type="ECO:0000256" key="2">
    <source>
        <dbReference type="ARBA" id="ARBA00022450"/>
    </source>
</evidence>
<proteinExistence type="predicted"/>
<dbReference type="InterPro" id="IPR020806">
    <property type="entry name" value="PKS_PP-bd"/>
</dbReference>
<dbReference type="GO" id="GO:0043041">
    <property type="term" value="P:amino acid activation for nonribosomal peptide biosynthetic process"/>
    <property type="evidence" value="ECO:0007669"/>
    <property type="project" value="TreeGrafter"/>
</dbReference>
<evidence type="ECO:0000256" key="1">
    <source>
        <dbReference type="ARBA" id="ARBA00001957"/>
    </source>
</evidence>
<dbReference type="Pfam" id="PF07993">
    <property type="entry name" value="NAD_binding_4"/>
    <property type="match status" value="1"/>
</dbReference>
<keyword evidence="4" id="KW-0436">Ligase</keyword>
<dbReference type="Gene3D" id="1.10.1200.10">
    <property type="entry name" value="ACP-like"/>
    <property type="match status" value="1"/>
</dbReference>
<dbReference type="InterPro" id="IPR045851">
    <property type="entry name" value="AMP-bd_C_sf"/>
</dbReference>
<dbReference type="InterPro" id="IPR023213">
    <property type="entry name" value="CAT-like_dom_sf"/>
</dbReference>
<dbReference type="PANTHER" id="PTHR45527:SF1">
    <property type="entry name" value="FATTY ACID SYNTHASE"/>
    <property type="match status" value="1"/>
</dbReference>
<dbReference type="InterPro" id="IPR020845">
    <property type="entry name" value="AMP-binding_CS"/>
</dbReference>
<dbReference type="GO" id="GO:0016874">
    <property type="term" value="F:ligase activity"/>
    <property type="evidence" value="ECO:0007669"/>
    <property type="project" value="UniProtKB-KW"/>
</dbReference>
<dbReference type="Gene3D" id="3.30.559.10">
    <property type="entry name" value="Chloramphenicol acetyltransferase-like domain"/>
    <property type="match status" value="1"/>
</dbReference>
<comment type="caution">
    <text evidence="7">The sequence shown here is derived from an EMBL/GenBank/DDBJ whole genome shotgun (WGS) entry which is preliminary data.</text>
</comment>
<dbReference type="Pfam" id="PF00550">
    <property type="entry name" value="PP-binding"/>
    <property type="match status" value="1"/>
</dbReference>
<dbReference type="RefSeq" id="WP_307235181.1">
    <property type="nucleotide sequence ID" value="NZ_JAUSUZ010000001.1"/>
</dbReference>
<evidence type="ECO:0000259" key="6">
    <source>
        <dbReference type="PROSITE" id="PS50075"/>
    </source>
</evidence>
<sequence length="1464" mass="153977">MTDRERLIRQLLARRGLGGSAPAAEIPRRPAGVPVPLSPSQEGMWFLDRLLPGNPAYVLGQGVRLTGPVDPAAMRASAIALTGRHEALRTRIRAGNQDVLAAAPDPLTYEDRPGADPAAIVRRECETPFDLAEAPLLRIRLVRLGPDDHLLTVAVHHIVADEVSLGVILDELLDGHRRHRAGEPAAPPPDVQFGDWVLWQRDRASGEAESFWAAHLAGTAVLDLPTDRPRPATPSTAGATRAFTIAPELAAEVDALARRTGATRFMIFLTALQVVLARLSGQHDVCVGSPVSLRSGDHLDRTVGLFVNSLPLRTDLSGDPALDEALARVRRTTMDSLAHAALPFDRIVELAAPPRDPGRNPLFQTMLVLNRGGGVRERHGLTVRPVPVRRDTSRLDLTIAIHEFDAGLGGLADYNTDLFDESTVDRLIDRLWDTVHAMAVRGDARLSELDTLTAGERRDLTAWNDTALDVGAATTLHALVVARAAATPDALAVLEPGRAPLTYGALDRRSAALAGRLRALGVRRDTPVGLLLPSGADAIVAVLAILRAGAGYLPLDPAAPPARSAALLSAAGAAVTIASGSVPGFHGTVVRPDDPATEGNEVPAGVGDHPDQLAYVVYTSGSTGAPKGVMVAHRTAVTFARGFAGLHGLTADDRLLMIPPLSFDASVGDLFPALITGAALVVHPDPATINGPELLRLCREYGITVVDTAAPLWSSWTSDLQAPGHPLPGPAGGAAGVAAGPLRAVLVGGEPVPVAQVRRWAALTRGRVPLYNHYGPTEATVCATTYTTVDAHELPGLTHLPIGRPVPNVRVHLLDDAMRPVPVGRPGEVYIGGMAPTRGYLGAPGATAVRFVPDPFGGEPGARLYRTGDLARHRSDGTLQFLGRTDRQIKIRGYRIEPGEIEAACASLPGIRQAAVVAADHPTGRRLIAYLVPVPAGGAPDPAGGTPDPAGGAPDPVAVRARLREMLPDHLVPTAVVVVPELPTTRHGKLDTAALPTPADAPARPAHVPPRTPVERVLADVWADLLDIGPVGRHDNFFDLGGHSLLAARFTARAEAVLGRPVPLPLVFGTADLAALAAALDAGDRPGTPAEDVLRADARLPADLHLAPAGPLLPVTDVLFTGATGFLGAYLLADWLRHTTATVHCLVRAAGEAAATARVEDNLRRYGLWHPSFGDRLAGVPGDLAAPAFGLTAHDFAALGARVQVIVHNGGVVDFLRPYAALKPANVGGTLTVLRLAAHGDPSDVHLVSTLGVFLTPARRLGLVREGDAPDDCTGLGGYNATKWAADALVRAARDRGLRVSVHRPARVSGHSVTGAGNTGDYFSRLLATCVQLGAVPDLDDRIDLSPVDYVAAGIGLLTRDRSTADHHYYNNRTMSFGALAGALTSFGHRAELVPYPRWRAALLDRPDAALAAFAPLFGPDTPVRTQPDFDCTGTEARLAAAGIVCPAADERLLHTYLKVLADD</sequence>
<keyword evidence="2" id="KW-0596">Phosphopantetheine</keyword>
<feature type="domain" description="Carrier" evidence="6">
    <location>
        <begin position="1009"/>
        <end position="1084"/>
    </location>
</feature>
<dbReference type="GO" id="GO:0005737">
    <property type="term" value="C:cytoplasm"/>
    <property type="evidence" value="ECO:0007669"/>
    <property type="project" value="TreeGrafter"/>
</dbReference>
<organism evidence="7 8">
    <name type="scientific">Catenuloplanes indicus</name>
    <dbReference type="NCBI Taxonomy" id="137267"/>
    <lineage>
        <taxon>Bacteria</taxon>
        <taxon>Bacillati</taxon>
        <taxon>Actinomycetota</taxon>
        <taxon>Actinomycetes</taxon>
        <taxon>Micromonosporales</taxon>
        <taxon>Micromonosporaceae</taxon>
        <taxon>Catenuloplanes</taxon>
    </lineage>
</organism>
<feature type="region of interest" description="Disordered" evidence="5">
    <location>
        <begin position="991"/>
        <end position="1010"/>
    </location>
</feature>
<evidence type="ECO:0000256" key="4">
    <source>
        <dbReference type="ARBA" id="ARBA00022598"/>
    </source>
</evidence>
<dbReference type="GO" id="GO:0008610">
    <property type="term" value="P:lipid biosynthetic process"/>
    <property type="evidence" value="ECO:0007669"/>
    <property type="project" value="UniProtKB-ARBA"/>
</dbReference>
<dbReference type="InterPro" id="IPR010071">
    <property type="entry name" value="AA_adenyl_dom"/>
</dbReference>
<dbReference type="InterPro" id="IPR001242">
    <property type="entry name" value="Condensation_dom"/>
</dbReference>
<dbReference type="Gene3D" id="3.40.50.720">
    <property type="entry name" value="NAD(P)-binding Rossmann-like Domain"/>
    <property type="match status" value="1"/>
</dbReference>
<dbReference type="CDD" id="cd05235">
    <property type="entry name" value="SDR_e1"/>
    <property type="match status" value="1"/>
</dbReference>
<dbReference type="InterPro" id="IPR013120">
    <property type="entry name" value="FAR_NAD-bd"/>
</dbReference>
<evidence type="ECO:0000313" key="8">
    <source>
        <dbReference type="Proteomes" id="UP001240236"/>
    </source>
</evidence>
<dbReference type="Gene3D" id="3.40.50.12780">
    <property type="entry name" value="N-terminal domain of ligase-like"/>
    <property type="match status" value="1"/>
</dbReference>
<dbReference type="EMBL" id="JAUSUZ010000001">
    <property type="protein sequence ID" value="MDQ0364071.1"/>
    <property type="molecule type" value="Genomic_DNA"/>
</dbReference>
<keyword evidence="3" id="KW-0597">Phosphoprotein</keyword>
<dbReference type="SUPFAM" id="SSF51735">
    <property type="entry name" value="NAD(P)-binding Rossmann-fold domains"/>
    <property type="match status" value="1"/>
</dbReference>
<evidence type="ECO:0000256" key="5">
    <source>
        <dbReference type="SAM" id="MobiDB-lite"/>
    </source>
</evidence>
<dbReference type="NCBIfam" id="TIGR01733">
    <property type="entry name" value="AA-adenyl-dom"/>
    <property type="match status" value="1"/>
</dbReference>
<dbReference type="SUPFAM" id="SSF56801">
    <property type="entry name" value="Acetyl-CoA synthetase-like"/>
    <property type="match status" value="1"/>
</dbReference>
<dbReference type="Gene3D" id="3.30.559.30">
    <property type="entry name" value="Nonribosomal peptide synthetase, condensation domain"/>
    <property type="match status" value="1"/>
</dbReference>
<dbReference type="InterPro" id="IPR036291">
    <property type="entry name" value="NAD(P)-bd_dom_sf"/>
</dbReference>
<dbReference type="InterPro" id="IPR000873">
    <property type="entry name" value="AMP-dep_synth/lig_dom"/>
</dbReference>
<dbReference type="Proteomes" id="UP001240236">
    <property type="component" value="Unassembled WGS sequence"/>
</dbReference>
<dbReference type="InterPro" id="IPR036736">
    <property type="entry name" value="ACP-like_sf"/>
</dbReference>
<dbReference type="SUPFAM" id="SSF47336">
    <property type="entry name" value="ACP-like"/>
    <property type="match status" value="1"/>
</dbReference>
<dbReference type="PROSITE" id="PS00455">
    <property type="entry name" value="AMP_BINDING"/>
    <property type="match status" value="1"/>
</dbReference>
<dbReference type="CDD" id="cd19531">
    <property type="entry name" value="LCL_NRPS-like"/>
    <property type="match status" value="1"/>
</dbReference>
<reference evidence="7 8" key="1">
    <citation type="submission" date="2023-07" db="EMBL/GenBank/DDBJ databases">
        <title>Sequencing the genomes of 1000 actinobacteria strains.</title>
        <authorList>
            <person name="Klenk H.-P."/>
        </authorList>
    </citation>
    <scope>NUCLEOTIDE SEQUENCE [LARGE SCALE GENOMIC DNA]</scope>
    <source>
        <strain evidence="7 8">DSM 44709</strain>
    </source>
</reference>
<dbReference type="SUPFAM" id="SSF52777">
    <property type="entry name" value="CoA-dependent acyltransferases"/>
    <property type="match status" value="2"/>
</dbReference>
<dbReference type="Pfam" id="PF00501">
    <property type="entry name" value="AMP-binding"/>
    <property type="match status" value="1"/>
</dbReference>
<dbReference type="Pfam" id="PF00668">
    <property type="entry name" value="Condensation"/>
    <property type="match status" value="1"/>
</dbReference>
<dbReference type="GO" id="GO:0044550">
    <property type="term" value="P:secondary metabolite biosynthetic process"/>
    <property type="evidence" value="ECO:0007669"/>
    <property type="project" value="TreeGrafter"/>
</dbReference>
<feature type="compositionally biased region" description="Low complexity" evidence="5">
    <location>
        <begin position="991"/>
        <end position="1006"/>
    </location>
</feature>
<dbReference type="Gene3D" id="3.30.300.30">
    <property type="match status" value="1"/>
</dbReference>
<dbReference type="PROSITE" id="PS50075">
    <property type="entry name" value="CARRIER"/>
    <property type="match status" value="1"/>
</dbReference>
<dbReference type="NCBIfam" id="TIGR01746">
    <property type="entry name" value="Thioester-redct"/>
    <property type="match status" value="1"/>
</dbReference>